<organism evidence="18 19">
    <name type="scientific">Electrophorus voltai</name>
    <dbReference type="NCBI Taxonomy" id="2609070"/>
    <lineage>
        <taxon>Eukaryota</taxon>
        <taxon>Metazoa</taxon>
        <taxon>Chordata</taxon>
        <taxon>Craniata</taxon>
        <taxon>Vertebrata</taxon>
        <taxon>Euteleostomi</taxon>
        <taxon>Actinopterygii</taxon>
        <taxon>Neopterygii</taxon>
        <taxon>Teleostei</taxon>
        <taxon>Ostariophysi</taxon>
        <taxon>Gymnotiformes</taxon>
        <taxon>Gymnotoidei</taxon>
        <taxon>Gymnotidae</taxon>
        <taxon>Electrophorus</taxon>
    </lineage>
</organism>
<keyword evidence="7" id="KW-0677">Repeat</keyword>
<dbReference type="Gene3D" id="1.25.40.20">
    <property type="entry name" value="Ankyrin repeat-containing domain"/>
    <property type="match status" value="1"/>
</dbReference>
<dbReference type="Pfam" id="PF12796">
    <property type="entry name" value="Ank_2"/>
    <property type="match status" value="1"/>
</dbReference>
<dbReference type="GO" id="GO:0032012">
    <property type="term" value="P:regulation of ARF protein signal transduction"/>
    <property type="evidence" value="ECO:0007669"/>
    <property type="project" value="InterPro"/>
</dbReference>
<evidence type="ECO:0000256" key="7">
    <source>
        <dbReference type="ARBA" id="ARBA00022737"/>
    </source>
</evidence>
<evidence type="ECO:0000256" key="2">
    <source>
        <dbReference type="ARBA" id="ARBA00007148"/>
    </source>
</evidence>
<dbReference type="SMART" id="SM00555">
    <property type="entry name" value="GIT"/>
    <property type="match status" value="2"/>
</dbReference>
<evidence type="ECO:0000313" key="18">
    <source>
        <dbReference type="EMBL" id="KAK1800800.1"/>
    </source>
</evidence>
<dbReference type="Pfam" id="PF01412">
    <property type="entry name" value="ArfGap"/>
    <property type="match status" value="1"/>
</dbReference>
<dbReference type="InterPro" id="IPR001164">
    <property type="entry name" value="ArfGAP_dom"/>
</dbReference>
<comment type="similarity">
    <text evidence="2">Belongs to the GLTP family.</text>
</comment>
<keyword evidence="5" id="KW-0963">Cytoplasm</keyword>
<feature type="compositionally biased region" description="Basic and acidic residues" evidence="16">
    <location>
        <begin position="385"/>
        <end position="399"/>
    </location>
</feature>
<dbReference type="PROSITE" id="PS50115">
    <property type="entry name" value="ARFGAP"/>
    <property type="match status" value="1"/>
</dbReference>
<name>A0AAD8ZKW6_9TELE</name>
<dbReference type="InterPro" id="IPR036497">
    <property type="entry name" value="GLTP_sf"/>
</dbReference>
<evidence type="ECO:0000256" key="3">
    <source>
        <dbReference type="ARBA" id="ARBA00022448"/>
    </source>
</evidence>
<keyword evidence="12" id="KW-0445">Lipid transport</keyword>
<dbReference type="InterPro" id="IPR032352">
    <property type="entry name" value="GIT1/2_CC"/>
</dbReference>
<dbReference type="Gene3D" id="1.20.120.330">
    <property type="entry name" value="Nucleotidyltransferases domain 2"/>
    <property type="match status" value="1"/>
</dbReference>
<dbReference type="InterPro" id="IPR047161">
    <property type="entry name" value="GIT-like"/>
</dbReference>
<accession>A0AAD8ZKW6</accession>
<dbReference type="InterPro" id="IPR013724">
    <property type="entry name" value="GIT_SHD"/>
</dbReference>
<dbReference type="Gene3D" id="1.10.3520.10">
    <property type="entry name" value="Glycolipid transfer protein"/>
    <property type="match status" value="1"/>
</dbReference>
<reference evidence="18" key="1">
    <citation type="submission" date="2023-03" db="EMBL/GenBank/DDBJ databases">
        <title>Electrophorus voltai genome.</title>
        <authorList>
            <person name="Bian C."/>
        </authorList>
    </citation>
    <scope>NUCLEOTIDE SEQUENCE</scope>
    <source>
        <strain evidence="18">CB-2022</strain>
        <tissue evidence="18">Muscle</tissue>
    </source>
</reference>
<feature type="region of interest" description="Disordered" evidence="16">
    <location>
        <begin position="676"/>
        <end position="708"/>
    </location>
</feature>
<evidence type="ECO:0000256" key="8">
    <source>
        <dbReference type="ARBA" id="ARBA00022771"/>
    </source>
</evidence>
<keyword evidence="10 14" id="KW-0040">ANK repeat</keyword>
<dbReference type="GO" id="GO:0005096">
    <property type="term" value="F:GTPase activator activity"/>
    <property type="evidence" value="ECO:0007669"/>
    <property type="project" value="UniProtKB-KW"/>
</dbReference>
<evidence type="ECO:0000256" key="6">
    <source>
        <dbReference type="ARBA" id="ARBA00022723"/>
    </source>
</evidence>
<comment type="subcellular location">
    <subcellularLocation>
        <location evidence="1">Cytoplasm</location>
    </subcellularLocation>
</comment>
<sequence>PRWASINRGVLICDECCSIHRGLGRHSSQVRHLTHTAWPPSQLQMVQMLYSNGANSIWEHCLLDPSSIMSGKRKANPQDRVHPNKTEFIKAKYQMLAFVHRMPCREDDSVTAKDLSKQLHSSVRTGNLETCLRLLSLGAQANFFHPEKGNTPLHVAAKAGQLLQAELLTVYGADPGAPDSSGNTPIDYARQAGHQELADRLVEIQFELTDRLAFYLCGRRPDHKNGQHFIIPQIADSSLDLSELAKAAKKKLQSLSNHQFEELAMDVYDEVDRRETDAVWLATQNHSTLVTETTVVPFLPVNPEYSSTRNQGRQKLARFNAHEFATLVIDILTDARRRQQGSSPDHAKDNVELILKDIGSRHGSENQEADQPDYDSVASDEDTEREPASGKDERTKSTESSDLSDGPITVQEFMEVKNALNESEAKIQQLLKVNCHLSEELRVMQTKVTTRPVSSTTFHPALARSGYLICIVEQLPDLVSTGTHVAPVRNPFLMGYQIVSLYHSAWLLSLNSLQTENSTLRWQGANTPAQPQEPQRRALARGGRAMSMYETGSGLKHYPPRADSTHHGPGGLMLQPLPPNIGKGPSVAASCSLPAFPSSSSWAWDERVQRVKYSLTERAVLPGEGSSTAWLSLAPPTATPPQHICMHHHFAWVVVTVRASIPSKLCLRRRGVYGPGSDQSFSDSPQSSRVEGQGSDYDNTPNHVELEDSGYGSFTLQGTISKETGLGSPGLELLFLVSETCGIDIAFLHTACTSPRPVSIPRAGGRLGEGAIPELGDLDECESDPTLPSTEDVISKTEQITKNIQELLRAAQENKHDSFIPCSERIYQAVTEMAALFPKRPSSETVRDSLRLLTSSASRLQGECHRAMPPDSCPADTQLVTQQLIQCAYDIAKAAKQLVTVTTKEKWRCCWIISFPRFPIQVKLLQNLFWIRYVIFRLSLWDFFKSLVTSLSFWQDCLGSKVFAPIKADISGNITKIKAVYDSDPAKYETLQKILEAERSVYGSNWPKAGATLALMWLKRGLRFVQIMLQSLADGDRDENNPNLIRVNITKAYDGALRRYHGWIVQKVFKAALLAAPYRSDFLKALSKGQAVTEEECLAKVRQFLVNFSVTVDAIYEMYTTMNAELDYTV</sequence>
<protein>
    <recommendedName>
        <fullName evidence="17">Arf-GAP domain-containing protein</fullName>
    </recommendedName>
</protein>
<dbReference type="Gene3D" id="1.20.5.170">
    <property type="match status" value="1"/>
</dbReference>
<comment type="caution">
    <text evidence="18">The sequence shown here is derived from an EMBL/GenBank/DDBJ whole genome shotgun (WGS) entry which is preliminary data.</text>
</comment>
<dbReference type="InterPro" id="IPR036770">
    <property type="entry name" value="Ankyrin_rpt-contain_sf"/>
</dbReference>
<dbReference type="FunFam" id="1.25.40.20:FF:000013">
    <property type="entry name" value="ARF GTPase-activating protein GIT1 isoform 1"/>
    <property type="match status" value="1"/>
</dbReference>
<keyword evidence="8 15" id="KW-0863">Zinc-finger</keyword>
<proteinExistence type="inferred from homology"/>
<keyword evidence="3" id="KW-0813">Transport</keyword>
<dbReference type="AlphaFoldDB" id="A0AAD8ZKW6"/>
<dbReference type="GO" id="GO:0098793">
    <property type="term" value="C:presynapse"/>
    <property type="evidence" value="ECO:0007669"/>
    <property type="project" value="GOC"/>
</dbReference>
<dbReference type="Pfam" id="PF08518">
    <property type="entry name" value="GIT_SHD"/>
    <property type="match status" value="2"/>
</dbReference>
<feature type="domain" description="Arf-GAP" evidence="17">
    <location>
        <begin position="1"/>
        <end position="106"/>
    </location>
</feature>
<dbReference type="PROSITE" id="PS50088">
    <property type="entry name" value="ANK_REPEAT"/>
    <property type="match status" value="1"/>
</dbReference>
<feature type="compositionally biased region" description="Low complexity" evidence="16">
    <location>
        <begin position="676"/>
        <end position="688"/>
    </location>
</feature>
<feature type="repeat" description="ANK" evidence="14">
    <location>
        <begin position="148"/>
        <end position="180"/>
    </location>
</feature>
<dbReference type="InterPro" id="IPR037278">
    <property type="entry name" value="ARFGAP/RecO"/>
</dbReference>
<dbReference type="SUPFAM" id="SSF110004">
    <property type="entry name" value="Glycolipid transfer protein, GLTP"/>
    <property type="match status" value="1"/>
</dbReference>
<dbReference type="Proteomes" id="UP001239994">
    <property type="component" value="Unassembled WGS sequence"/>
</dbReference>
<evidence type="ECO:0000256" key="1">
    <source>
        <dbReference type="ARBA" id="ARBA00004496"/>
    </source>
</evidence>
<dbReference type="SMART" id="SM00105">
    <property type="entry name" value="ArfGap"/>
    <property type="match status" value="1"/>
</dbReference>
<keyword evidence="9" id="KW-0862">Zinc</keyword>
<evidence type="ECO:0000256" key="14">
    <source>
        <dbReference type="PROSITE-ProRule" id="PRU00023"/>
    </source>
</evidence>
<dbReference type="GO" id="GO:0031267">
    <property type="term" value="F:small GTPase binding"/>
    <property type="evidence" value="ECO:0007669"/>
    <property type="project" value="TreeGrafter"/>
</dbReference>
<evidence type="ECO:0000256" key="10">
    <source>
        <dbReference type="ARBA" id="ARBA00023043"/>
    </source>
</evidence>
<gene>
    <name evidence="18" type="ORF">P4O66_005981</name>
</gene>
<dbReference type="PANTHER" id="PTHR46097">
    <property type="entry name" value="G PROTEIN-COUPLED RECEPTOR KINASE INTERACTING ARFGAP"/>
    <property type="match status" value="1"/>
</dbReference>
<dbReference type="InterPro" id="IPR022018">
    <property type="entry name" value="GIT1_C"/>
</dbReference>
<evidence type="ECO:0000313" key="19">
    <source>
        <dbReference type="Proteomes" id="UP001239994"/>
    </source>
</evidence>
<evidence type="ECO:0000256" key="4">
    <source>
        <dbReference type="ARBA" id="ARBA00022468"/>
    </source>
</evidence>
<evidence type="ECO:0000256" key="11">
    <source>
        <dbReference type="ARBA" id="ARBA00023054"/>
    </source>
</evidence>
<evidence type="ECO:0000259" key="17">
    <source>
        <dbReference type="PROSITE" id="PS50115"/>
    </source>
</evidence>
<keyword evidence="19" id="KW-1185">Reference proteome</keyword>
<dbReference type="GO" id="GO:0005737">
    <property type="term" value="C:cytoplasm"/>
    <property type="evidence" value="ECO:0007669"/>
    <property type="project" value="UniProtKB-SubCell"/>
</dbReference>
<dbReference type="Gene3D" id="1.10.220.150">
    <property type="entry name" value="Arf GTPase activating protein"/>
    <property type="match status" value="1"/>
</dbReference>
<keyword evidence="4" id="KW-0343">GTPase activation</keyword>
<dbReference type="PANTHER" id="PTHR46097:SF2">
    <property type="entry name" value="G PROTEIN-COUPLED RECEPTOR KINASE INTERACTING ARFGAP 2 ISOFORM X1"/>
    <property type="match status" value="1"/>
</dbReference>
<evidence type="ECO:0000256" key="12">
    <source>
        <dbReference type="ARBA" id="ARBA00023055"/>
    </source>
</evidence>
<dbReference type="Pfam" id="PF08718">
    <property type="entry name" value="GLTP"/>
    <property type="match status" value="1"/>
</dbReference>
<evidence type="ECO:0000256" key="15">
    <source>
        <dbReference type="PROSITE-ProRule" id="PRU00288"/>
    </source>
</evidence>
<dbReference type="Pfam" id="PF12205">
    <property type="entry name" value="GIT1_C"/>
    <property type="match status" value="1"/>
</dbReference>
<dbReference type="GO" id="GO:0036465">
    <property type="term" value="P:synaptic vesicle recycling"/>
    <property type="evidence" value="ECO:0007669"/>
    <property type="project" value="TreeGrafter"/>
</dbReference>
<keyword evidence="6" id="KW-0479">Metal-binding</keyword>
<dbReference type="EMBL" id="JAROKS010000010">
    <property type="protein sequence ID" value="KAK1800800.1"/>
    <property type="molecule type" value="Genomic_DNA"/>
</dbReference>
<dbReference type="GO" id="GO:0007420">
    <property type="term" value="P:brain development"/>
    <property type="evidence" value="ECO:0007669"/>
    <property type="project" value="InterPro"/>
</dbReference>
<feature type="compositionally biased region" description="Acidic residues" evidence="16">
    <location>
        <begin position="367"/>
        <end position="384"/>
    </location>
</feature>
<dbReference type="SUPFAM" id="SSF57863">
    <property type="entry name" value="ArfGap/RecO-like zinc finger"/>
    <property type="match status" value="1"/>
</dbReference>
<dbReference type="GO" id="GO:0008277">
    <property type="term" value="P:regulation of G protein-coupled receptor signaling pathway"/>
    <property type="evidence" value="ECO:0007669"/>
    <property type="project" value="TreeGrafter"/>
</dbReference>
<dbReference type="GO" id="GO:0008270">
    <property type="term" value="F:zinc ion binding"/>
    <property type="evidence" value="ECO:0007669"/>
    <property type="project" value="UniProtKB-KW"/>
</dbReference>
<dbReference type="FunFam" id="1.10.3520.10:FF:000003">
    <property type="entry name" value="glycolipid transfer protein"/>
    <property type="match status" value="1"/>
</dbReference>
<evidence type="ECO:0000256" key="16">
    <source>
        <dbReference type="SAM" id="MobiDB-lite"/>
    </source>
</evidence>
<dbReference type="InterPro" id="IPR038508">
    <property type="entry name" value="ArfGAP_dom_sf"/>
</dbReference>
<feature type="region of interest" description="Disordered" evidence="16">
    <location>
        <begin position="361"/>
        <end position="408"/>
    </location>
</feature>
<dbReference type="InterPro" id="IPR002110">
    <property type="entry name" value="Ankyrin_rpt"/>
</dbReference>
<evidence type="ECO:0000256" key="13">
    <source>
        <dbReference type="ARBA" id="ARBA00037246"/>
    </source>
</evidence>
<keyword evidence="11" id="KW-0175">Coiled coil</keyword>
<dbReference type="GO" id="GO:0120013">
    <property type="term" value="F:lipid transfer activity"/>
    <property type="evidence" value="ECO:0007669"/>
    <property type="project" value="InterPro"/>
</dbReference>
<evidence type="ECO:0000256" key="9">
    <source>
        <dbReference type="ARBA" id="ARBA00022833"/>
    </source>
</evidence>
<dbReference type="SUPFAM" id="SSF48403">
    <property type="entry name" value="Ankyrin repeat"/>
    <property type="match status" value="1"/>
</dbReference>
<dbReference type="InterPro" id="IPR014830">
    <property type="entry name" value="Glycolipid_transfer_prot_dom"/>
</dbReference>
<feature type="non-terminal residue" evidence="18">
    <location>
        <position position="1130"/>
    </location>
</feature>
<dbReference type="PROSITE" id="PS50297">
    <property type="entry name" value="ANK_REP_REGION"/>
    <property type="match status" value="1"/>
</dbReference>
<evidence type="ECO:0000256" key="5">
    <source>
        <dbReference type="ARBA" id="ARBA00022490"/>
    </source>
</evidence>
<dbReference type="Pfam" id="PF16559">
    <property type="entry name" value="GIT_CC"/>
    <property type="match status" value="1"/>
</dbReference>
<dbReference type="SMART" id="SM00248">
    <property type="entry name" value="ANK"/>
    <property type="match status" value="3"/>
</dbReference>
<comment type="function">
    <text evidence="13">Accelerates the intermembrane transfer of various glycolipids. Catalyzes the transfer of various glycosphingolipids between membranes but does not catalyze the transfer of phospholipids. May be involved in the intracellular translocation of glucosylceramides.</text>
</comment>